<name>A0ABN7A7E3_9HEMI</name>
<reference evidence="1 2" key="1">
    <citation type="submission" date="2023-09" db="EMBL/GenBank/DDBJ databases">
        <title>Nesidiocoris tenuis whole genome shotgun sequence.</title>
        <authorList>
            <person name="Shibata T."/>
            <person name="Shimoda M."/>
            <person name="Kobayashi T."/>
            <person name="Uehara T."/>
        </authorList>
    </citation>
    <scope>NUCLEOTIDE SEQUENCE [LARGE SCALE GENOMIC DNA]</scope>
    <source>
        <strain evidence="1 2">Japan</strain>
    </source>
</reference>
<dbReference type="Proteomes" id="UP001307889">
    <property type="component" value="Chromosome 1"/>
</dbReference>
<sequence>MLLLLQLPLGSDVVNYFRSYYSIPSPLERMRVSRLWEPRGFPGCHPTSQLGCSVLCLAILYSYYPTLGDAAYPTYTTLPLGYCTQSPQRPWERFGPHRFHLP</sequence>
<evidence type="ECO:0000313" key="2">
    <source>
        <dbReference type="Proteomes" id="UP001307889"/>
    </source>
</evidence>
<protein>
    <submittedName>
        <fullName evidence="1">Uncharacterized protein</fullName>
    </submittedName>
</protein>
<proteinExistence type="predicted"/>
<evidence type="ECO:0000313" key="1">
    <source>
        <dbReference type="EMBL" id="BES88197.1"/>
    </source>
</evidence>
<gene>
    <name evidence="1" type="ORF">NTJ_01003</name>
</gene>
<organism evidence="1 2">
    <name type="scientific">Nesidiocoris tenuis</name>
    <dbReference type="NCBI Taxonomy" id="355587"/>
    <lineage>
        <taxon>Eukaryota</taxon>
        <taxon>Metazoa</taxon>
        <taxon>Ecdysozoa</taxon>
        <taxon>Arthropoda</taxon>
        <taxon>Hexapoda</taxon>
        <taxon>Insecta</taxon>
        <taxon>Pterygota</taxon>
        <taxon>Neoptera</taxon>
        <taxon>Paraneoptera</taxon>
        <taxon>Hemiptera</taxon>
        <taxon>Heteroptera</taxon>
        <taxon>Panheteroptera</taxon>
        <taxon>Cimicomorpha</taxon>
        <taxon>Miridae</taxon>
        <taxon>Dicyphina</taxon>
        <taxon>Nesidiocoris</taxon>
    </lineage>
</organism>
<keyword evidence="2" id="KW-1185">Reference proteome</keyword>
<dbReference type="EMBL" id="AP028909">
    <property type="protein sequence ID" value="BES88197.1"/>
    <property type="molecule type" value="Genomic_DNA"/>
</dbReference>
<accession>A0ABN7A7E3</accession>